<dbReference type="EMBL" id="RBIL01000001">
    <property type="protein sequence ID" value="RKQ90882.1"/>
    <property type="molecule type" value="Genomic_DNA"/>
</dbReference>
<evidence type="ECO:0000313" key="2">
    <source>
        <dbReference type="Proteomes" id="UP000278962"/>
    </source>
</evidence>
<comment type="caution">
    <text evidence="1">The sequence shown here is derived from an EMBL/GenBank/DDBJ whole genome shotgun (WGS) entry which is preliminary data.</text>
</comment>
<gene>
    <name evidence="1" type="ORF">C8N24_0697</name>
</gene>
<dbReference type="Proteomes" id="UP000278962">
    <property type="component" value="Unassembled WGS sequence"/>
</dbReference>
<protein>
    <submittedName>
        <fullName evidence="1">Uncharacterized protein</fullName>
    </submittedName>
</protein>
<name>A0A660L791_9ACTN</name>
<keyword evidence="2" id="KW-1185">Reference proteome</keyword>
<evidence type="ECO:0000313" key="1">
    <source>
        <dbReference type="EMBL" id="RKQ90882.1"/>
    </source>
</evidence>
<reference evidence="1 2" key="1">
    <citation type="submission" date="2018-10" db="EMBL/GenBank/DDBJ databases">
        <title>Genomic Encyclopedia of Archaeal and Bacterial Type Strains, Phase II (KMG-II): from individual species to whole genera.</title>
        <authorList>
            <person name="Goeker M."/>
        </authorList>
    </citation>
    <scope>NUCLEOTIDE SEQUENCE [LARGE SCALE GENOMIC DNA]</scope>
    <source>
        <strain evidence="1 2">DSM 14954</strain>
    </source>
</reference>
<organism evidence="1 2">
    <name type="scientific">Solirubrobacter pauli</name>
    <dbReference type="NCBI Taxonomy" id="166793"/>
    <lineage>
        <taxon>Bacteria</taxon>
        <taxon>Bacillati</taxon>
        <taxon>Actinomycetota</taxon>
        <taxon>Thermoleophilia</taxon>
        <taxon>Solirubrobacterales</taxon>
        <taxon>Solirubrobacteraceae</taxon>
        <taxon>Solirubrobacter</taxon>
    </lineage>
</organism>
<dbReference type="AlphaFoldDB" id="A0A660L791"/>
<accession>A0A660L791</accession>
<proteinExistence type="predicted"/>
<sequence>MAAAQPAVACAQCGAAVSAGHARWALCGPCWAPVSAGAGSRSPSWLRARGRWRTIGTPSRAEHLQRLVDHGVISRADARRLAPDGNVRDHAWLLIHALPVDEQSAIPSERETRARRTAGSPVSPWRDQVTRDRVFPRLAHLLRLVHAGVVSEEEATALAPEGYVRETPWRLIRDLKPKSDGTPCLRCESVSVAGGANAWICTVCRLGATSVPAGDRRARPRPGARKTAGARSRGVPVSEWRLLVTSGAISMALAHLLQVVALGLLSEEEAAKLSPDGHVDDRAWRRIRDLDVTGLKTADGWLHCLRCEAVEVPGVGGHWLCWKCLPTPQPTRLPTTPYARPSSWPAATWRSPVGEGSVSGTYVRGYFRRDGTYVSGHARKGHTRRYGR</sequence>